<dbReference type="Gene3D" id="3.50.50.60">
    <property type="entry name" value="FAD/NAD(P)-binding domain"/>
    <property type="match status" value="2"/>
</dbReference>
<dbReference type="NCBIfam" id="TIGR02734">
    <property type="entry name" value="crtI_fam"/>
    <property type="match status" value="1"/>
</dbReference>
<evidence type="ECO:0000256" key="5">
    <source>
        <dbReference type="RuleBase" id="RU362075"/>
    </source>
</evidence>
<evidence type="ECO:0000313" key="9">
    <source>
        <dbReference type="Proteomes" id="UP001055153"/>
    </source>
</evidence>
<sequence length="506" mass="53482">MVQERAVVIGAGVGGLAAALGLAAAGLPVTLLEAAPAPGGKMRRVPAGPLSVEAGPTVFTMRWVFEEIFAEAGADLAARVRLAPAAILARHAWTASERLDLFADPARSEAAIADFAGPREAEGFRQFRTRAAEIYRTLEKPFIRDFRPTPVDLAMRVGPWGLGDLWRIQPFVTLWTALCDTFRDPRLRQLFGRYATYCGSSPFSAPATLMLVAHVELDGVWTIEGGLSRLAQACADLAAERGAEIRYGARVRRIVVEGGRVAGVDLDDGERLPATRVVANADVAALAAGLFGPDAARAVDPVPAAERSLSAITFALAARPAGFPLVRHNVFFSDDYAREFADLAHGPPRDPTVYVCAQARGDDGPEPEGPEPLLCLVNAPARDGPADPEEIARCHATMTRRLSACGLTLTEEARTTTTPEDFARLFPATGGALYGRASHGWMASFRRPGARTRLPGLYLAGGSVHPGPGVPMAAQSGRLAAASILQDLASTRPSPRAATRGGTSTG</sequence>
<dbReference type="InterPro" id="IPR036188">
    <property type="entry name" value="FAD/NAD-bd_sf"/>
</dbReference>
<feature type="region of interest" description="Disordered" evidence="6">
    <location>
        <begin position="487"/>
        <end position="506"/>
    </location>
</feature>
<feature type="domain" description="Amine oxidase" evidence="7">
    <location>
        <begin position="14"/>
        <end position="485"/>
    </location>
</feature>
<comment type="pathway">
    <text evidence="1 5">Carotenoid biosynthesis.</text>
</comment>
<dbReference type="RefSeq" id="WP_238235177.1">
    <property type="nucleotide sequence ID" value="NZ_BPQQ01000022.1"/>
</dbReference>
<dbReference type="InterPro" id="IPR002937">
    <property type="entry name" value="Amino_oxidase"/>
</dbReference>
<dbReference type="SUPFAM" id="SSF51905">
    <property type="entry name" value="FAD/NAD(P)-binding domain"/>
    <property type="match status" value="1"/>
</dbReference>
<evidence type="ECO:0000259" key="7">
    <source>
        <dbReference type="Pfam" id="PF01593"/>
    </source>
</evidence>
<dbReference type="InterPro" id="IPR014105">
    <property type="entry name" value="Carotenoid/retinoid_OxRdtase"/>
</dbReference>
<keyword evidence="3 5" id="KW-0125">Carotenoid biosynthesis</keyword>
<evidence type="ECO:0000256" key="3">
    <source>
        <dbReference type="ARBA" id="ARBA00022746"/>
    </source>
</evidence>
<dbReference type="PANTHER" id="PTHR43734:SF7">
    <property type="entry name" value="4,4'-DIAPONEUROSPORENE OXYGENASE"/>
    <property type="match status" value="1"/>
</dbReference>
<comment type="caution">
    <text evidence="8">The sequence shown here is derived from an EMBL/GenBank/DDBJ whole genome shotgun (WGS) entry which is preliminary data.</text>
</comment>
<keyword evidence="9" id="KW-1185">Reference proteome</keyword>
<dbReference type="NCBIfam" id="NF045637">
    <property type="entry name" value="carotdesatCrtDProt"/>
    <property type="match status" value="1"/>
</dbReference>
<reference evidence="8" key="2">
    <citation type="submission" date="2021-08" db="EMBL/GenBank/DDBJ databases">
        <authorList>
            <person name="Tani A."/>
            <person name="Ola A."/>
            <person name="Ogura Y."/>
            <person name="Katsura K."/>
            <person name="Hayashi T."/>
        </authorList>
    </citation>
    <scope>NUCLEOTIDE SEQUENCE</scope>
    <source>
        <strain evidence="8">DSM 17168</strain>
    </source>
</reference>
<reference evidence="8" key="1">
    <citation type="journal article" date="2021" name="Front. Microbiol.">
        <title>Comprehensive Comparative Genomics and Phenotyping of Methylobacterium Species.</title>
        <authorList>
            <person name="Alessa O."/>
            <person name="Ogura Y."/>
            <person name="Fujitani Y."/>
            <person name="Takami H."/>
            <person name="Hayashi T."/>
            <person name="Sahin N."/>
            <person name="Tani A."/>
        </authorList>
    </citation>
    <scope>NUCLEOTIDE SEQUENCE</scope>
    <source>
        <strain evidence="8">DSM 17168</strain>
    </source>
</reference>
<dbReference type="Pfam" id="PF01593">
    <property type="entry name" value="Amino_oxidase"/>
    <property type="match status" value="1"/>
</dbReference>
<gene>
    <name evidence="8" type="primary">crtD</name>
    <name evidence="8" type="ORF">GMJLKIPL_2100</name>
</gene>
<dbReference type="EMBL" id="BPQQ01000022">
    <property type="protein sequence ID" value="GJE00182.1"/>
    <property type="molecule type" value="Genomic_DNA"/>
</dbReference>
<proteinExistence type="inferred from homology"/>
<accession>A0ABQ4SAN9</accession>
<dbReference type="Proteomes" id="UP001055153">
    <property type="component" value="Unassembled WGS sequence"/>
</dbReference>
<evidence type="ECO:0000313" key="8">
    <source>
        <dbReference type="EMBL" id="GJE00182.1"/>
    </source>
</evidence>
<evidence type="ECO:0000256" key="6">
    <source>
        <dbReference type="SAM" id="MobiDB-lite"/>
    </source>
</evidence>
<comment type="similarity">
    <text evidence="2 5">Belongs to the carotenoid/retinoid oxidoreductase family.</text>
</comment>
<evidence type="ECO:0000256" key="4">
    <source>
        <dbReference type="ARBA" id="ARBA00023002"/>
    </source>
</evidence>
<name>A0ABQ4SAN9_9HYPH</name>
<keyword evidence="4 5" id="KW-0560">Oxidoreductase</keyword>
<protein>
    <submittedName>
        <fullName evidence="8">Hydroxyneurosporene desaturase</fullName>
    </submittedName>
</protein>
<organism evidence="8 9">
    <name type="scientific">Methylobacterium isbiliense</name>
    <dbReference type="NCBI Taxonomy" id="315478"/>
    <lineage>
        <taxon>Bacteria</taxon>
        <taxon>Pseudomonadati</taxon>
        <taxon>Pseudomonadota</taxon>
        <taxon>Alphaproteobacteria</taxon>
        <taxon>Hyphomicrobiales</taxon>
        <taxon>Methylobacteriaceae</taxon>
        <taxon>Methylobacterium</taxon>
    </lineage>
</organism>
<dbReference type="InterPro" id="IPR054841">
    <property type="entry name" value="carotdesatCrtD"/>
</dbReference>
<evidence type="ECO:0000256" key="1">
    <source>
        <dbReference type="ARBA" id="ARBA00004829"/>
    </source>
</evidence>
<evidence type="ECO:0000256" key="2">
    <source>
        <dbReference type="ARBA" id="ARBA00006046"/>
    </source>
</evidence>
<dbReference type="PANTHER" id="PTHR43734">
    <property type="entry name" value="PHYTOENE DESATURASE"/>
    <property type="match status" value="1"/>
</dbReference>